<evidence type="ECO:0000313" key="5">
    <source>
        <dbReference type="Proteomes" id="UP000239322"/>
    </source>
</evidence>
<dbReference type="PRINTS" id="PR00081">
    <property type="entry name" value="GDHRDH"/>
</dbReference>
<dbReference type="Proteomes" id="UP000239322">
    <property type="component" value="Unassembled WGS sequence"/>
</dbReference>
<comment type="caution">
    <text evidence="4">The sequence shown here is derived from an EMBL/GenBank/DDBJ whole genome shotgun (WGS) entry which is preliminary data.</text>
</comment>
<dbReference type="RefSeq" id="WP_105869825.1">
    <property type="nucleotide sequence ID" value="NZ_PVLV01000260.1"/>
</dbReference>
<feature type="domain" description="Ketoreductase" evidence="3">
    <location>
        <begin position="11"/>
        <end position="193"/>
    </location>
</feature>
<evidence type="ECO:0000259" key="3">
    <source>
        <dbReference type="SMART" id="SM00822"/>
    </source>
</evidence>
<evidence type="ECO:0000256" key="1">
    <source>
        <dbReference type="ARBA" id="ARBA00006484"/>
    </source>
</evidence>
<dbReference type="InterPro" id="IPR057326">
    <property type="entry name" value="KR_dom"/>
</dbReference>
<protein>
    <submittedName>
        <fullName evidence="4">Oxidoreductase</fullName>
    </submittedName>
</protein>
<name>A0A2S9PU77_9ACTN</name>
<proteinExistence type="inferred from homology"/>
<keyword evidence="5" id="KW-1185">Reference proteome</keyword>
<dbReference type="Gene3D" id="3.40.50.720">
    <property type="entry name" value="NAD(P)-binding Rossmann-like Domain"/>
    <property type="match status" value="1"/>
</dbReference>
<evidence type="ECO:0000256" key="2">
    <source>
        <dbReference type="ARBA" id="ARBA00023002"/>
    </source>
</evidence>
<dbReference type="CDD" id="cd05233">
    <property type="entry name" value="SDR_c"/>
    <property type="match status" value="1"/>
</dbReference>
<dbReference type="SUPFAM" id="SSF51735">
    <property type="entry name" value="NAD(P)-binding Rossmann-fold domains"/>
    <property type="match status" value="1"/>
</dbReference>
<sequence length="270" mass="28560">MDTVRQDAVRPLALVTGASGGIGRELARQFARNGFDLVVCAEDAGVEDAVRELREYGARVRAVRADLALHDGVEQVYAALVATRRPVAAAALNAGVGLGGAFLDQDLADAARVVDVNITATVHLAHRLLPDMVDADEGRVLITSSVASTMPGAFQAVYNASKSFLQSFAQALQEELKDTGVTVTSLMPGPTETAFFHRAGMDDTPVGRQEKDDPADVARQGFEAMMAGRDKVVAGSAKTKAQGLAAKVLPDRLKAAGHRRMAEPEEERPA</sequence>
<accession>A0A2S9PU77</accession>
<dbReference type="InterPro" id="IPR002347">
    <property type="entry name" value="SDR_fam"/>
</dbReference>
<dbReference type="PROSITE" id="PS00061">
    <property type="entry name" value="ADH_SHORT"/>
    <property type="match status" value="1"/>
</dbReference>
<dbReference type="GO" id="GO:0016020">
    <property type="term" value="C:membrane"/>
    <property type="evidence" value="ECO:0007669"/>
    <property type="project" value="TreeGrafter"/>
</dbReference>
<dbReference type="EMBL" id="PVLV01000260">
    <property type="protein sequence ID" value="PRH77971.1"/>
    <property type="molecule type" value="Genomic_DNA"/>
</dbReference>
<dbReference type="Pfam" id="PF00106">
    <property type="entry name" value="adh_short"/>
    <property type="match status" value="1"/>
</dbReference>
<dbReference type="SMART" id="SM00822">
    <property type="entry name" value="PKS_KR"/>
    <property type="match status" value="1"/>
</dbReference>
<dbReference type="InterPro" id="IPR020904">
    <property type="entry name" value="Sc_DH/Rdtase_CS"/>
</dbReference>
<reference evidence="4 5" key="1">
    <citation type="submission" date="2018-03" db="EMBL/GenBank/DDBJ databases">
        <title>Novel Streptomyces sp. from soil.</title>
        <authorList>
            <person name="Tan G.Y.A."/>
            <person name="Lee Z.Y."/>
        </authorList>
    </citation>
    <scope>NUCLEOTIDE SEQUENCE [LARGE SCALE GENOMIC DNA]</scope>
    <source>
        <strain evidence="4 5">ST5x</strain>
    </source>
</reference>
<dbReference type="AlphaFoldDB" id="A0A2S9PU77"/>
<comment type="similarity">
    <text evidence="1">Belongs to the short-chain dehydrogenases/reductases (SDR) family.</text>
</comment>
<keyword evidence="2" id="KW-0560">Oxidoreductase</keyword>
<dbReference type="PANTHER" id="PTHR44196">
    <property type="entry name" value="DEHYDROGENASE/REDUCTASE SDR FAMILY MEMBER 7B"/>
    <property type="match status" value="1"/>
</dbReference>
<dbReference type="GO" id="GO:0016491">
    <property type="term" value="F:oxidoreductase activity"/>
    <property type="evidence" value="ECO:0007669"/>
    <property type="project" value="UniProtKB-KW"/>
</dbReference>
<evidence type="ECO:0000313" key="4">
    <source>
        <dbReference type="EMBL" id="PRH77971.1"/>
    </source>
</evidence>
<organism evidence="4 5">
    <name type="scientific">Streptomyces solincola</name>
    <dbReference type="NCBI Taxonomy" id="2100817"/>
    <lineage>
        <taxon>Bacteria</taxon>
        <taxon>Bacillati</taxon>
        <taxon>Actinomycetota</taxon>
        <taxon>Actinomycetes</taxon>
        <taxon>Kitasatosporales</taxon>
        <taxon>Streptomycetaceae</taxon>
        <taxon>Streptomyces</taxon>
    </lineage>
</organism>
<dbReference type="InterPro" id="IPR036291">
    <property type="entry name" value="NAD(P)-bd_dom_sf"/>
</dbReference>
<dbReference type="OrthoDB" id="9797538at2"/>
<gene>
    <name evidence="4" type="ORF">C6N75_17395</name>
</gene>
<dbReference type="PANTHER" id="PTHR44196:SF2">
    <property type="entry name" value="SHORT-CHAIN DEHYDROGENASE-RELATED"/>
    <property type="match status" value="1"/>
</dbReference>